<dbReference type="GO" id="GO:0018623">
    <property type="term" value="F:benzoate 1,2-dioxygenase activity"/>
    <property type="evidence" value="ECO:0007669"/>
    <property type="project" value="UniProtKB-EC"/>
</dbReference>
<evidence type="ECO:0000256" key="1">
    <source>
        <dbReference type="ARBA" id="ARBA00009570"/>
    </source>
</evidence>
<dbReference type="InterPro" id="IPR017640">
    <property type="entry name" value="Anthranilate_1-2-diOase_ssu"/>
</dbReference>
<sequence>MSNVLQSIEQFLYRKSEYCDRQQWDEYLALFDENAEFHIPQWDSEHVYTTNPKREMSLIYYPSRAGLEDRVFRIRTGKSAACTPMPRTMHLVDNVQAQQQEDGSWLVKANWATHFFRFGEAECFFGWSEYRLRAEGESWKIQSKRSIVLNDKIRHVLDFYHV</sequence>
<keyword evidence="6" id="KW-1185">Reference proteome</keyword>
<dbReference type="AlphaFoldDB" id="A0A081G3G6"/>
<dbReference type="NCBIfam" id="TIGR03231">
    <property type="entry name" value="anthran_1_2_B"/>
    <property type="match status" value="1"/>
</dbReference>
<dbReference type="PANTHER" id="PTHR41534:SF1">
    <property type="entry name" value="BLR3401 PROTEIN"/>
    <property type="match status" value="1"/>
</dbReference>
<evidence type="ECO:0000256" key="4">
    <source>
        <dbReference type="ARBA" id="ARBA00023002"/>
    </source>
</evidence>
<keyword evidence="2" id="KW-0058">Aromatic hydrocarbons catabolism</keyword>
<proteinExistence type="inferred from homology"/>
<comment type="similarity">
    <text evidence="1">Belongs to the bacterial ring-hydroxylating dioxygenase beta subunit family.</text>
</comment>
<evidence type="ECO:0000256" key="3">
    <source>
        <dbReference type="ARBA" id="ARBA00022964"/>
    </source>
</evidence>
<dbReference type="CDD" id="cd00667">
    <property type="entry name" value="ring_hydroxylating_dioxygenases_beta"/>
    <property type="match status" value="1"/>
</dbReference>
<dbReference type="eggNOG" id="COG5517">
    <property type="taxonomic scope" value="Bacteria"/>
</dbReference>
<dbReference type="PATRIC" id="fig|1232683.4.peg.273"/>
<evidence type="ECO:0000313" key="5">
    <source>
        <dbReference type="EMBL" id="KEA65321.1"/>
    </source>
</evidence>
<dbReference type="Proteomes" id="UP000028252">
    <property type="component" value="Unassembled WGS sequence"/>
</dbReference>
<accession>A0A081G3G6</accession>
<keyword evidence="3 5" id="KW-0223">Dioxygenase</keyword>
<dbReference type="GO" id="GO:0019380">
    <property type="term" value="P:3-phenylpropionate catabolic process"/>
    <property type="evidence" value="ECO:0007669"/>
    <property type="project" value="TreeGrafter"/>
</dbReference>
<protein>
    <submittedName>
        <fullName evidence="5">Benzoate 1,2-dioxygenase beta subunit</fullName>
        <ecNumber evidence="5">1.14.12.10</ecNumber>
    </submittedName>
</protein>
<organism evidence="5 6">
    <name type="scientific">Marinobacterium lacunae</name>
    <dbReference type="NCBI Taxonomy" id="1232683"/>
    <lineage>
        <taxon>Bacteria</taxon>
        <taxon>Pseudomonadati</taxon>
        <taxon>Pseudomonadota</taxon>
        <taxon>Gammaproteobacteria</taxon>
        <taxon>Oceanospirillales</taxon>
        <taxon>Oceanospirillaceae</taxon>
        <taxon>Marinobacterium</taxon>
    </lineage>
</organism>
<dbReference type="InterPro" id="IPR000391">
    <property type="entry name" value="Rng_hydr_dOase-bsu"/>
</dbReference>
<keyword evidence="4 5" id="KW-0560">Oxidoreductase</keyword>
<dbReference type="OrthoDB" id="7446267at2"/>
<dbReference type="EMBL" id="JMQN01000011">
    <property type="protein sequence ID" value="KEA65321.1"/>
    <property type="molecule type" value="Genomic_DNA"/>
</dbReference>
<dbReference type="STRING" id="1232683.ADIMK_0278"/>
<gene>
    <name evidence="5" type="ORF">ADIMK_0278</name>
</gene>
<comment type="caution">
    <text evidence="5">The sequence shown here is derived from an EMBL/GenBank/DDBJ whole genome shotgun (WGS) entry which is preliminary data.</text>
</comment>
<dbReference type="Pfam" id="PF00866">
    <property type="entry name" value="Ring_hydroxyl_B"/>
    <property type="match status" value="1"/>
</dbReference>
<evidence type="ECO:0000256" key="2">
    <source>
        <dbReference type="ARBA" id="ARBA00022797"/>
    </source>
</evidence>
<dbReference type="SUPFAM" id="SSF54427">
    <property type="entry name" value="NTF2-like"/>
    <property type="match status" value="1"/>
</dbReference>
<dbReference type="RefSeq" id="WP_036182736.1">
    <property type="nucleotide sequence ID" value="NZ_JMQN01000011.1"/>
</dbReference>
<dbReference type="InterPro" id="IPR032710">
    <property type="entry name" value="NTF2-like_dom_sf"/>
</dbReference>
<name>A0A081G3G6_9GAMM</name>
<evidence type="ECO:0000313" key="6">
    <source>
        <dbReference type="Proteomes" id="UP000028252"/>
    </source>
</evidence>
<dbReference type="PANTHER" id="PTHR41534">
    <property type="entry name" value="BLR3401 PROTEIN"/>
    <property type="match status" value="1"/>
</dbReference>
<dbReference type="EC" id="1.14.12.10" evidence="5"/>
<reference evidence="5 6" key="1">
    <citation type="submission" date="2014-04" db="EMBL/GenBank/DDBJ databases">
        <title>Marinobacterium kochiensis sp. nov., isolated from sediment sample collected from Kochi backwaters in Kerala, India.</title>
        <authorList>
            <person name="Singh A."/>
            <person name="Pinnaka A.K."/>
        </authorList>
    </citation>
    <scope>NUCLEOTIDE SEQUENCE [LARGE SCALE GENOMIC DNA]</scope>
    <source>
        <strain evidence="5 6">AK27</strain>
    </source>
</reference>
<dbReference type="Gene3D" id="3.10.450.50">
    <property type="match status" value="1"/>
</dbReference>